<dbReference type="Pfam" id="PF06580">
    <property type="entry name" value="His_kinase"/>
    <property type="match status" value="1"/>
</dbReference>
<organism evidence="3 4">
    <name type="scientific">Candidatus Defluviibacterium haderslevense</name>
    <dbReference type="NCBI Taxonomy" id="2981993"/>
    <lineage>
        <taxon>Bacteria</taxon>
        <taxon>Pseudomonadati</taxon>
        <taxon>Bacteroidota</taxon>
        <taxon>Saprospiria</taxon>
        <taxon>Saprospirales</taxon>
        <taxon>Saprospiraceae</taxon>
        <taxon>Candidatus Defluviibacterium</taxon>
    </lineage>
</organism>
<keyword evidence="3" id="KW-0418">Kinase</keyword>
<reference evidence="3 4" key="1">
    <citation type="submission" date="2020-10" db="EMBL/GenBank/DDBJ databases">
        <title>Connecting structure to function with the recovery of over 1000 high-quality activated sludge metagenome-assembled genomes encoding full-length rRNA genes using long-read sequencing.</title>
        <authorList>
            <person name="Singleton C.M."/>
            <person name="Petriglieri F."/>
            <person name="Kristensen J.M."/>
            <person name="Kirkegaard R.H."/>
            <person name="Michaelsen T.Y."/>
            <person name="Andersen M.H."/>
            <person name="Karst S.M."/>
            <person name="Dueholm M.S."/>
            <person name="Nielsen P.H."/>
            <person name="Albertsen M."/>
        </authorList>
    </citation>
    <scope>NUCLEOTIDE SEQUENCE [LARGE SCALE GENOMIC DNA]</scope>
    <source>
        <strain evidence="3">Ribe_18-Q3-R11-54_BAT3C.373</strain>
    </source>
</reference>
<evidence type="ECO:0000259" key="2">
    <source>
        <dbReference type="Pfam" id="PF06580"/>
    </source>
</evidence>
<dbReference type="InterPro" id="IPR013783">
    <property type="entry name" value="Ig-like_fold"/>
</dbReference>
<dbReference type="GO" id="GO:0016020">
    <property type="term" value="C:membrane"/>
    <property type="evidence" value="ECO:0007669"/>
    <property type="project" value="InterPro"/>
</dbReference>
<gene>
    <name evidence="3" type="ORF">IPO85_04300</name>
</gene>
<evidence type="ECO:0000256" key="1">
    <source>
        <dbReference type="SAM" id="Phobius"/>
    </source>
</evidence>
<sequence length="452" mass="52248">MDCNNEVIQINGTEKLSVKNLTLLGNKLVLCSNNGIFILTYKNDNYIIVNTITNEQGITPEEIVGVYPWKNELIIVMPNAIHHINPDSIKVKTYNLRITELIQNNKKISIEDLSQLHPGFKSISISLSLLDFQVSKDVAYQYNLNDNDWQTLAVNTLDLSDLASGSYNLNLRAINKYSNKLLDSKRLKLNVLRPWWKTWQFIFLINALLISSIIWGYRKWLNRRNEIKINIRNLEIGLREYKMKALESQMNPHFVYNSLASIQYFIQENKNKEAEHFLTEFGILIRSFLTASRSSQINLKIELELLQKFIKLEQIRFSNRFTSEIIIDPKLNLTKIFIPPLLLQPFVENAIQHGLFHRLEGGQLKLNFEASNRDLIVTISDNGIGTEKSKSLKKFSLSNTTSDAMEIFLEKLEIMNKLKPNSLEYSISNLDDNEPYYVGTKIVIIFKNIIVS</sequence>
<dbReference type="EMBL" id="JADKFW010000004">
    <property type="protein sequence ID" value="MBK9716731.1"/>
    <property type="molecule type" value="Genomic_DNA"/>
</dbReference>
<dbReference type="InterPro" id="IPR050640">
    <property type="entry name" value="Bact_2-comp_sensor_kinase"/>
</dbReference>
<keyword evidence="1" id="KW-1133">Transmembrane helix</keyword>
<dbReference type="PANTHER" id="PTHR34220:SF7">
    <property type="entry name" value="SENSOR HISTIDINE KINASE YPDA"/>
    <property type="match status" value="1"/>
</dbReference>
<feature type="domain" description="Signal transduction histidine kinase internal region" evidence="2">
    <location>
        <begin position="242"/>
        <end position="321"/>
    </location>
</feature>
<comment type="caution">
    <text evidence="3">The sequence shown here is derived from an EMBL/GenBank/DDBJ whole genome shotgun (WGS) entry which is preliminary data.</text>
</comment>
<keyword evidence="1" id="KW-0472">Membrane</keyword>
<dbReference type="GO" id="GO:0000155">
    <property type="term" value="F:phosphorelay sensor kinase activity"/>
    <property type="evidence" value="ECO:0007669"/>
    <property type="project" value="InterPro"/>
</dbReference>
<dbReference type="Proteomes" id="UP000808349">
    <property type="component" value="Unassembled WGS sequence"/>
</dbReference>
<evidence type="ECO:0000313" key="4">
    <source>
        <dbReference type="Proteomes" id="UP000808349"/>
    </source>
</evidence>
<name>A0A9D7S7E2_9BACT</name>
<dbReference type="PANTHER" id="PTHR34220">
    <property type="entry name" value="SENSOR HISTIDINE KINASE YPDA"/>
    <property type="match status" value="1"/>
</dbReference>
<protein>
    <submittedName>
        <fullName evidence="3">Histidine kinase</fullName>
    </submittedName>
</protein>
<keyword evidence="1" id="KW-0812">Transmembrane</keyword>
<proteinExistence type="predicted"/>
<dbReference type="InterPro" id="IPR010559">
    <property type="entry name" value="Sig_transdc_His_kin_internal"/>
</dbReference>
<feature type="transmembrane region" description="Helical" evidence="1">
    <location>
        <begin position="198"/>
        <end position="217"/>
    </location>
</feature>
<dbReference type="SUPFAM" id="SSF55874">
    <property type="entry name" value="ATPase domain of HSP90 chaperone/DNA topoisomerase II/histidine kinase"/>
    <property type="match status" value="1"/>
</dbReference>
<dbReference type="InterPro" id="IPR036890">
    <property type="entry name" value="HATPase_C_sf"/>
</dbReference>
<accession>A0A9D7S7E2</accession>
<evidence type="ECO:0000313" key="3">
    <source>
        <dbReference type="EMBL" id="MBK9716731.1"/>
    </source>
</evidence>
<keyword evidence="3" id="KW-0808">Transferase</keyword>
<dbReference type="Gene3D" id="3.30.565.10">
    <property type="entry name" value="Histidine kinase-like ATPase, C-terminal domain"/>
    <property type="match status" value="1"/>
</dbReference>
<dbReference type="Gene3D" id="2.60.40.10">
    <property type="entry name" value="Immunoglobulins"/>
    <property type="match status" value="1"/>
</dbReference>
<dbReference type="AlphaFoldDB" id="A0A9D7S7E2"/>